<gene>
    <name evidence="1" type="ORF">H5410_009171</name>
</gene>
<sequence>MYQSKLTSNHWLLTRTRKLEVCWNHNTRLMMNLYKILCNKETTSCKDCRLFVAAFAGFLTNKISISSNGLRSDYFCTRYEAIL</sequence>
<evidence type="ECO:0000313" key="1">
    <source>
        <dbReference type="EMBL" id="KAG5623953.1"/>
    </source>
</evidence>
<dbReference type="Proteomes" id="UP000824120">
    <property type="component" value="Chromosome 2"/>
</dbReference>
<comment type="caution">
    <text evidence="1">The sequence shown here is derived from an EMBL/GenBank/DDBJ whole genome shotgun (WGS) entry which is preliminary data.</text>
</comment>
<keyword evidence="2" id="KW-1185">Reference proteome</keyword>
<organism evidence="1 2">
    <name type="scientific">Solanum commersonii</name>
    <name type="common">Commerson's wild potato</name>
    <name type="synonym">Commerson's nightshade</name>
    <dbReference type="NCBI Taxonomy" id="4109"/>
    <lineage>
        <taxon>Eukaryota</taxon>
        <taxon>Viridiplantae</taxon>
        <taxon>Streptophyta</taxon>
        <taxon>Embryophyta</taxon>
        <taxon>Tracheophyta</taxon>
        <taxon>Spermatophyta</taxon>
        <taxon>Magnoliopsida</taxon>
        <taxon>eudicotyledons</taxon>
        <taxon>Gunneridae</taxon>
        <taxon>Pentapetalae</taxon>
        <taxon>asterids</taxon>
        <taxon>lamiids</taxon>
        <taxon>Solanales</taxon>
        <taxon>Solanaceae</taxon>
        <taxon>Solanoideae</taxon>
        <taxon>Solaneae</taxon>
        <taxon>Solanum</taxon>
    </lineage>
</organism>
<protein>
    <submittedName>
        <fullName evidence="1">Uncharacterized protein</fullName>
    </submittedName>
</protein>
<dbReference type="AlphaFoldDB" id="A0A9J6AHP3"/>
<evidence type="ECO:0000313" key="2">
    <source>
        <dbReference type="Proteomes" id="UP000824120"/>
    </source>
</evidence>
<name>A0A9J6AHP3_SOLCO</name>
<accession>A0A9J6AHP3</accession>
<proteinExistence type="predicted"/>
<dbReference type="EMBL" id="JACXVP010000002">
    <property type="protein sequence ID" value="KAG5623953.1"/>
    <property type="molecule type" value="Genomic_DNA"/>
</dbReference>
<reference evidence="1 2" key="1">
    <citation type="submission" date="2020-09" db="EMBL/GenBank/DDBJ databases">
        <title>De no assembly of potato wild relative species, Solanum commersonii.</title>
        <authorList>
            <person name="Cho K."/>
        </authorList>
    </citation>
    <scope>NUCLEOTIDE SEQUENCE [LARGE SCALE GENOMIC DNA]</scope>
    <source>
        <strain evidence="1">LZ3.2</strain>
        <tissue evidence="1">Leaf</tissue>
    </source>
</reference>